<dbReference type="Gene3D" id="1.20.1270.60">
    <property type="entry name" value="Arfaptin homology (AH) domain/BAR domain"/>
    <property type="match status" value="1"/>
</dbReference>
<dbReference type="Pfam" id="PF00611">
    <property type="entry name" value="FCH"/>
    <property type="match status" value="1"/>
</dbReference>
<dbReference type="Pfam" id="PF00620">
    <property type="entry name" value="RhoGAP"/>
    <property type="match status" value="1"/>
</dbReference>
<reference evidence="7" key="1">
    <citation type="submission" date="2016-03" db="EMBL/GenBank/DDBJ databases">
        <authorList>
            <person name="Guldener U."/>
        </authorList>
    </citation>
    <scope>NUCLEOTIDE SEQUENCE [LARGE SCALE GENOMIC DNA]</scope>
</reference>
<dbReference type="InterPro" id="IPR008936">
    <property type="entry name" value="Rho_GTPase_activation_prot"/>
</dbReference>
<sequence>MADDHNSDKLLSEPPEFPSTHHERTGSMSLGAPPNANGDDVSPPNGDSMPTSAPPSALSNPNAKAVHDVTNSEIGVSTLLNRLKQSIASAKEFATFLKKRSTLEEEHSNGLKKLCRIAAENIRRPEHRHGSFLQSYDEITSIHERMSDNGAQFATSLHQMHEDLLEVASNLERGRKHWKTTGLAAEQRVADAEGAMRKSKTKYDSLAEDYDRAKTGDRQQSKKFGLKGPKSAQQHEEDLLRKLRAADEDYASKVQAAQSQKAELLSKLRPEAVKSLEDLIKECDSALTLQMQKFASFNEKLLLSNGLNISPMRGNESGSQPRSLREAVAAIDNEKDLSNYISSFANKVPARTAEIRYEKNPVLNPPSYAPHAPQSMVNPAQRQSDPQPSFGVRTQAPPPQLNTTQPPLTIQNNASPFQDSPPAAQQHERSFSQGPSVQKFGSPQGGGPPRGPTHGPSYGSGSISSSGPPQLSLPFQGSQPPPQQNFHSTPQAAPVQAPYSQSSHSQPPPSVSVANLPPLKPVFGLSLEQLFERDNSAVPMVVYQCIQAVDLFGLEVEGIYRLSGTSSHVSKIKAMFDNDASNVDFRDPANFFHDVNSVAGLLKQFFRDLPDPLLTAEHYPGFIEAAKNEDDTVRRDSLHAIINSLPDPNYATLRALTLHLNRIQENSPVNRMNASNLAIVFGPTLMGANTGPNIQDAGWQVRVIDTILQNVYQIFDDD</sequence>
<proteinExistence type="predicted"/>
<dbReference type="FunFam" id="1.10.555.10:FF:000041">
    <property type="entry name" value="Rho GTPase activator (Rgd1)"/>
    <property type="match status" value="1"/>
</dbReference>
<dbReference type="PANTHER" id="PTHR23176:SF136">
    <property type="entry name" value="RHO GTPASE ACTIVATOR (RGD1)"/>
    <property type="match status" value="1"/>
</dbReference>
<name>A0A1E1MPK4_RHYSE</name>
<evidence type="ECO:0000256" key="2">
    <source>
        <dbReference type="PROSITE-ProRule" id="PRU01077"/>
    </source>
</evidence>
<feature type="domain" description="Rho-GAP" evidence="4">
    <location>
        <begin position="525"/>
        <end position="715"/>
    </location>
</feature>
<feature type="region of interest" description="Disordered" evidence="3">
    <location>
        <begin position="191"/>
        <end position="236"/>
    </location>
</feature>
<dbReference type="InterPro" id="IPR031160">
    <property type="entry name" value="F_BAR_dom"/>
</dbReference>
<dbReference type="CDD" id="cd07652">
    <property type="entry name" value="F-BAR_Rgd1"/>
    <property type="match status" value="1"/>
</dbReference>
<dbReference type="GO" id="GO:0007165">
    <property type="term" value="P:signal transduction"/>
    <property type="evidence" value="ECO:0007669"/>
    <property type="project" value="InterPro"/>
</dbReference>
<gene>
    <name evidence="6" type="ORF">RSE6_12105</name>
</gene>
<dbReference type="EMBL" id="FJVC01000470">
    <property type="protein sequence ID" value="CZT51022.1"/>
    <property type="molecule type" value="Genomic_DNA"/>
</dbReference>
<dbReference type="FunFam" id="1.20.1270.60:FF:000063">
    <property type="entry name" value="Rho GTPase activator"/>
    <property type="match status" value="1"/>
</dbReference>
<dbReference type="AlphaFoldDB" id="A0A1E1MPK4"/>
<evidence type="ECO:0000256" key="1">
    <source>
        <dbReference type="ARBA" id="ARBA00022468"/>
    </source>
</evidence>
<feature type="compositionally biased region" description="Low complexity" evidence="3">
    <location>
        <begin position="452"/>
        <end position="474"/>
    </location>
</feature>
<dbReference type="InterPro" id="IPR027267">
    <property type="entry name" value="AH/BAR_dom_sf"/>
</dbReference>
<dbReference type="SUPFAM" id="SSF103657">
    <property type="entry name" value="BAR/IMD domain-like"/>
    <property type="match status" value="1"/>
</dbReference>
<dbReference type="InterPro" id="IPR001060">
    <property type="entry name" value="FCH_dom"/>
</dbReference>
<dbReference type="PANTHER" id="PTHR23176">
    <property type="entry name" value="RHO/RAC/CDC GTPASE-ACTIVATING PROTEIN"/>
    <property type="match status" value="1"/>
</dbReference>
<feature type="compositionally biased region" description="Basic and acidic residues" evidence="3">
    <location>
        <begin position="191"/>
        <end position="220"/>
    </location>
</feature>
<dbReference type="PROSITE" id="PS50238">
    <property type="entry name" value="RHOGAP"/>
    <property type="match status" value="1"/>
</dbReference>
<keyword evidence="1" id="KW-0343">GTPase activation</keyword>
<dbReference type="GO" id="GO:0005938">
    <property type="term" value="C:cell cortex"/>
    <property type="evidence" value="ECO:0007669"/>
    <property type="project" value="UniProtKB-ARBA"/>
</dbReference>
<keyword evidence="2" id="KW-0175">Coiled coil</keyword>
<dbReference type="CDD" id="cd04398">
    <property type="entry name" value="RhoGAP_fRGD1"/>
    <property type="match status" value="1"/>
</dbReference>
<dbReference type="GO" id="GO:0005096">
    <property type="term" value="F:GTPase activator activity"/>
    <property type="evidence" value="ECO:0007669"/>
    <property type="project" value="UniProtKB-KW"/>
</dbReference>
<feature type="compositionally biased region" description="Polar residues" evidence="3">
    <location>
        <begin position="375"/>
        <end position="387"/>
    </location>
</feature>
<evidence type="ECO:0000313" key="6">
    <source>
        <dbReference type="EMBL" id="CZT51022.1"/>
    </source>
</evidence>
<accession>A0A1E1MPK4</accession>
<feature type="domain" description="F-BAR" evidence="5">
    <location>
        <begin position="64"/>
        <end position="336"/>
    </location>
</feature>
<feature type="compositionally biased region" description="Low complexity" evidence="3">
    <location>
        <begin position="401"/>
        <end position="411"/>
    </location>
</feature>
<dbReference type="InterPro" id="IPR000198">
    <property type="entry name" value="RhoGAP_dom"/>
</dbReference>
<dbReference type="PROSITE" id="PS51741">
    <property type="entry name" value="F_BAR"/>
    <property type="match status" value="1"/>
</dbReference>
<evidence type="ECO:0000313" key="7">
    <source>
        <dbReference type="Proteomes" id="UP000177625"/>
    </source>
</evidence>
<evidence type="ECO:0000256" key="3">
    <source>
        <dbReference type="SAM" id="MobiDB-lite"/>
    </source>
</evidence>
<dbReference type="Gene3D" id="1.10.555.10">
    <property type="entry name" value="Rho GTPase activation protein"/>
    <property type="match status" value="1"/>
</dbReference>
<dbReference type="SMART" id="SM00055">
    <property type="entry name" value="FCH"/>
    <property type="match status" value="1"/>
</dbReference>
<dbReference type="SMART" id="SM00324">
    <property type="entry name" value="RhoGAP"/>
    <property type="match status" value="1"/>
</dbReference>
<dbReference type="Proteomes" id="UP000177625">
    <property type="component" value="Unassembled WGS sequence"/>
</dbReference>
<keyword evidence="7" id="KW-1185">Reference proteome</keyword>
<feature type="compositionally biased region" description="Basic and acidic residues" evidence="3">
    <location>
        <begin position="1"/>
        <end position="11"/>
    </location>
</feature>
<protein>
    <submittedName>
        <fullName evidence="6">Related to GTPase-activating protein beta-chimerin</fullName>
    </submittedName>
</protein>
<evidence type="ECO:0000259" key="5">
    <source>
        <dbReference type="PROSITE" id="PS51741"/>
    </source>
</evidence>
<evidence type="ECO:0000259" key="4">
    <source>
        <dbReference type="PROSITE" id="PS50238"/>
    </source>
</evidence>
<dbReference type="SUPFAM" id="SSF48350">
    <property type="entry name" value="GTPase activation domain, GAP"/>
    <property type="match status" value="1"/>
</dbReference>
<organism evidence="6 7">
    <name type="scientific">Rhynchosporium secalis</name>
    <name type="common">Barley scald fungus</name>
    <dbReference type="NCBI Taxonomy" id="38038"/>
    <lineage>
        <taxon>Eukaryota</taxon>
        <taxon>Fungi</taxon>
        <taxon>Dikarya</taxon>
        <taxon>Ascomycota</taxon>
        <taxon>Pezizomycotina</taxon>
        <taxon>Leotiomycetes</taxon>
        <taxon>Helotiales</taxon>
        <taxon>Ploettnerulaceae</taxon>
        <taxon>Rhynchosporium</taxon>
    </lineage>
</organism>
<feature type="region of interest" description="Disordered" evidence="3">
    <location>
        <begin position="361"/>
        <end position="513"/>
    </location>
</feature>
<dbReference type="InterPro" id="IPR050729">
    <property type="entry name" value="Rho-GAP"/>
</dbReference>
<feature type="region of interest" description="Disordered" evidence="3">
    <location>
        <begin position="1"/>
        <end position="63"/>
    </location>
</feature>